<organism evidence="2 3">
    <name type="scientific">Eumeta variegata</name>
    <name type="common">Bagworm moth</name>
    <name type="synonym">Eumeta japonica</name>
    <dbReference type="NCBI Taxonomy" id="151549"/>
    <lineage>
        <taxon>Eukaryota</taxon>
        <taxon>Metazoa</taxon>
        <taxon>Ecdysozoa</taxon>
        <taxon>Arthropoda</taxon>
        <taxon>Hexapoda</taxon>
        <taxon>Insecta</taxon>
        <taxon>Pterygota</taxon>
        <taxon>Neoptera</taxon>
        <taxon>Endopterygota</taxon>
        <taxon>Lepidoptera</taxon>
        <taxon>Glossata</taxon>
        <taxon>Ditrysia</taxon>
        <taxon>Tineoidea</taxon>
        <taxon>Psychidae</taxon>
        <taxon>Oiketicinae</taxon>
        <taxon>Eumeta</taxon>
    </lineage>
</organism>
<dbReference type="EMBL" id="BGZK01000195">
    <property type="protein sequence ID" value="GBP27536.1"/>
    <property type="molecule type" value="Genomic_DNA"/>
</dbReference>
<proteinExistence type="predicted"/>
<accession>A0A4C1UNH0</accession>
<evidence type="ECO:0000256" key="1">
    <source>
        <dbReference type="SAM" id="MobiDB-lite"/>
    </source>
</evidence>
<dbReference type="AlphaFoldDB" id="A0A4C1UNH0"/>
<comment type="caution">
    <text evidence="2">The sequence shown here is derived from an EMBL/GenBank/DDBJ whole genome shotgun (WGS) entry which is preliminary data.</text>
</comment>
<reference evidence="2 3" key="1">
    <citation type="journal article" date="2019" name="Commun. Biol.">
        <title>The bagworm genome reveals a unique fibroin gene that provides high tensile strength.</title>
        <authorList>
            <person name="Kono N."/>
            <person name="Nakamura H."/>
            <person name="Ohtoshi R."/>
            <person name="Tomita M."/>
            <person name="Numata K."/>
            <person name="Arakawa K."/>
        </authorList>
    </citation>
    <scope>NUCLEOTIDE SEQUENCE [LARGE SCALE GENOMIC DNA]</scope>
</reference>
<evidence type="ECO:0000313" key="3">
    <source>
        <dbReference type="Proteomes" id="UP000299102"/>
    </source>
</evidence>
<keyword evidence="3" id="KW-1185">Reference proteome</keyword>
<dbReference type="Proteomes" id="UP000299102">
    <property type="component" value="Unassembled WGS sequence"/>
</dbReference>
<sequence length="84" mass="9876">MTGTDRIRKEEVSGTILRAKMTSELRIKTDDFLLSQRESFDDYEMKANEKTGVEYNNGNQRVRRRKRHHNDESAEEVALEKKTS</sequence>
<feature type="region of interest" description="Disordered" evidence="1">
    <location>
        <begin position="52"/>
        <end position="84"/>
    </location>
</feature>
<dbReference type="OrthoDB" id="10063284at2759"/>
<name>A0A4C1UNH0_EUMVA</name>
<gene>
    <name evidence="2" type="ORF">EVAR_18729_1</name>
</gene>
<protein>
    <submittedName>
        <fullName evidence="2">Uncharacterized protein</fullName>
    </submittedName>
</protein>
<evidence type="ECO:0000313" key="2">
    <source>
        <dbReference type="EMBL" id="GBP27536.1"/>
    </source>
</evidence>